<dbReference type="PANTHER" id="PTHR32009">
    <property type="entry name" value="TMV RESISTANCE PROTEIN N-LIKE"/>
    <property type="match status" value="1"/>
</dbReference>
<accession>A0A9J5YMM1</accession>
<dbReference type="GO" id="GO:0007165">
    <property type="term" value="P:signal transduction"/>
    <property type="evidence" value="ECO:0007669"/>
    <property type="project" value="InterPro"/>
</dbReference>
<dbReference type="InterPro" id="IPR000157">
    <property type="entry name" value="TIR_dom"/>
</dbReference>
<keyword evidence="1" id="KW-0520">NAD</keyword>
<sequence>MASQFRSVKKWKYGVFLNFLWEDFNGNFVTDLYKRLEDKGINAFKDDGKSAKKAPISTEISEAIEESRIAITIFSGVYAFSRRCLAEITKIMECVDSHGQEFFPVFYWIQPSVVSRTFDLKKNKEYFNCAYSKRFQRYKDALSKAFAGFNEDRYDPFELICW</sequence>
<evidence type="ECO:0000256" key="1">
    <source>
        <dbReference type="ARBA" id="ARBA00023027"/>
    </source>
</evidence>
<comment type="caution">
    <text evidence="3">The sequence shown here is derived from an EMBL/GenBank/DDBJ whole genome shotgun (WGS) entry which is preliminary data.</text>
</comment>
<name>A0A9J5YMM1_SOLCO</name>
<proteinExistence type="predicted"/>
<gene>
    <name evidence="3" type="ORF">H5410_033068</name>
</gene>
<dbReference type="SMART" id="SM00255">
    <property type="entry name" value="TIR"/>
    <property type="match status" value="1"/>
</dbReference>
<dbReference type="PANTHER" id="PTHR32009:SF89">
    <property type="entry name" value="TMV RESISTANCE PROTEIN N"/>
    <property type="match status" value="1"/>
</dbReference>
<dbReference type="Pfam" id="PF01582">
    <property type="entry name" value="TIR"/>
    <property type="match status" value="1"/>
</dbReference>
<keyword evidence="4" id="KW-1185">Reference proteome</keyword>
<organism evidence="3 4">
    <name type="scientific">Solanum commersonii</name>
    <name type="common">Commerson's wild potato</name>
    <name type="synonym">Commerson's nightshade</name>
    <dbReference type="NCBI Taxonomy" id="4109"/>
    <lineage>
        <taxon>Eukaryota</taxon>
        <taxon>Viridiplantae</taxon>
        <taxon>Streptophyta</taxon>
        <taxon>Embryophyta</taxon>
        <taxon>Tracheophyta</taxon>
        <taxon>Spermatophyta</taxon>
        <taxon>Magnoliopsida</taxon>
        <taxon>eudicotyledons</taxon>
        <taxon>Gunneridae</taxon>
        <taxon>Pentapetalae</taxon>
        <taxon>asterids</taxon>
        <taxon>lamiids</taxon>
        <taxon>Solanales</taxon>
        <taxon>Solanaceae</taxon>
        <taxon>Solanoideae</taxon>
        <taxon>Solaneae</taxon>
        <taxon>Solanum</taxon>
    </lineage>
</organism>
<dbReference type="Proteomes" id="UP000824120">
    <property type="component" value="Chromosome 6"/>
</dbReference>
<dbReference type="PROSITE" id="PS50104">
    <property type="entry name" value="TIR"/>
    <property type="match status" value="1"/>
</dbReference>
<dbReference type="EMBL" id="JACXVP010000006">
    <property type="protein sequence ID" value="KAG5601698.1"/>
    <property type="molecule type" value="Genomic_DNA"/>
</dbReference>
<protein>
    <recommendedName>
        <fullName evidence="2">TIR domain-containing protein</fullName>
    </recommendedName>
</protein>
<reference evidence="3 4" key="1">
    <citation type="submission" date="2020-09" db="EMBL/GenBank/DDBJ databases">
        <title>De no assembly of potato wild relative species, Solanum commersonii.</title>
        <authorList>
            <person name="Cho K."/>
        </authorList>
    </citation>
    <scope>NUCLEOTIDE SEQUENCE [LARGE SCALE GENOMIC DNA]</scope>
    <source>
        <strain evidence="3">LZ3.2</strain>
        <tissue evidence="3">Leaf</tissue>
    </source>
</reference>
<evidence type="ECO:0000313" key="3">
    <source>
        <dbReference type="EMBL" id="KAG5601698.1"/>
    </source>
</evidence>
<evidence type="ECO:0000313" key="4">
    <source>
        <dbReference type="Proteomes" id="UP000824120"/>
    </source>
</evidence>
<dbReference type="SUPFAM" id="SSF52200">
    <property type="entry name" value="Toll/Interleukin receptor TIR domain"/>
    <property type="match status" value="1"/>
</dbReference>
<feature type="domain" description="TIR" evidence="2">
    <location>
        <begin position="11"/>
        <end position="146"/>
    </location>
</feature>
<evidence type="ECO:0000259" key="2">
    <source>
        <dbReference type="PROSITE" id="PS50104"/>
    </source>
</evidence>
<dbReference type="AlphaFoldDB" id="A0A9J5YMM1"/>
<dbReference type="OrthoDB" id="1678688at2759"/>
<dbReference type="Gene3D" id="3.40.50.10140">
    <property type="entry name" value="Toll/interleukin-1 receptor homology (TIR) domain"/>
    <property type="match status" value="1"/>
</dbReference>
<dbReference type="InterPro" id="IPR035897">
    <property type="entry name" value="Toll_tir_struct_dom_sf"/>
</dbReference>